<proteinExistence type="predicted"/>
<reference evidence="1 2" key="1">
    <citation type="submission" date="2019-04" db="EMBL/GenBank/DDBJ databases">
        <title>Friends and foes A comparative genomics studyof 23 Aspergillus species from section Flavi.</title>
        <authorList>
            <consortium name="DOE Joint Genome Institute"/>
            <person name="Kjaerbolling I."/>
            <person name="Vesth T."/>
            <person name="Frisvad J.C."/>
            <person name="Nybo J.L."/>
            <person name="Theobald S."/>
            <person name="Kildgaard S."/>
            <person name="Isbrandt T."/>
            <person name="Kuo A."/>
            <person name="Sato A."/>
            <person name="Lyhne E.K."/>
            <person name="Kogle M.E."/>
            <person name="Wiebenga A."/>
            <person name="Kun R.S."/>
            <person name="Lubbers R.J."/>
            <person name="Makela M.R."/>
            <person name="Barry K."/>
            <person name="Chovatia M."/>
            <person name="Clum A."/>
            <person name="Daum C."/>
            <person name="Haridas S."/>
            <person name="He G."/>
            <person name="LaButti K."/>
            <person name="Lipzen A."/>
            <person name="Mondo S."/>
            <person name="Riley R."/>
            <person name="Salamov A."/>
            <person name="Simmons B.A."/>
            <person name="Magnuson J.K."/>
            <person name="Henrissat B."/>
            <person name="Mortensen U.H."/>
            <person name="Larsen T.O."/>
            <person name="Devries R.P."/>
            <person name="Grigoriev I.V."/>
            <person name="Machida M."/>
            <person name="Baker S.E."/>
            <person name="Andersen M.R."/>
        </authorList>
    </citation>
    <scope>NUCLEOTIDE SEQUENCE [LARGE SCALE GENOMIC DNA]</scope>
    <source>
        <strain evidence="1 2">CBS 763.97</strain>
    </source>
</reference>
<dbReference type="AlphaFoldDB" id="A0A5N6ZNR2"/>
<evidence type="ECO:0000313" key="1">
    <source>
        <dbReference type="EMBL" id="KAE8357810.1"/>
    </source>
</evidence>
<protein>
    <submittedName>
        <fullName evidence="1">Uncharacterized protein</fullName>
    </submittedName>
</protein>
<dbReference type="EMBL" id="ML737960">
    <property type="protein sequence ID" value="KAE8357810.1"/>
    <property type="molecule type" value="Genomic_DNA"/>
</dbReference>
<accession>A0A5N6ZNR2</accession>
<dbReference type="GeneID" id="43653733"/>
<keyword evidence="2" id="KW-1185">Reference proteome</keyword>
<gene>
    <name evidence="1" type="ORF">BDV27DRAFT_138670</name>
</gene>
<sequence length="107" mass="11494">MIDYFPHPPFPPLPTKGISITIRAIVLFTTLDSLQNPSSQAVVISTMMDDRHASLIPSCPYGTWKCSNYVASLGGIGALLTFGVAIVRQVLHPNAVPLLMSLRSLGS</sequence>
<dbReference type="OrthoDB" id="10426250at2759"/>
<name>A0A5N6ZNR2_9EURO</name>
<evidence type="ECO:0000313" key="2">
    <source>
        <dbReference type="Proteomes" id="UP000326268"/>
    </source>
</evidence>
<dbReference type="RefSeq" id="XP_031920891.1">
    <property type="nucleotide sequence ID" value="XM_032069287.1"/>
</dbReference>
<organism evidence="1 2">
    <name type="scientific">Aspergillus caelatus</name>
    <dbReference type="NCBI Taxonomy" id="61420"/>
    <lineage>
        <taxon>Eukaryota</taxon>
        <taxon>Fungi</taxon>
        <taxon>Dikarya</taxon>
        <taxon>Ascomycota</taxon>
        <taxon>Pezizomycotina</taxon>
        <taxon>Eurotiomycetes</taxon>
        <taxon>Eurotiomycetidae</taxon>
        <taxon>Eurotiales</taxon>
        <taxon>Aspergillaceae</taxon>
        <taxon>Aspergillus</taxon>
        <taxon>Aspergillus subgen. Circumdati</taxon>
    </lineage>
</organism>
<dbReference type="Proteomes" id="UP000326268">
    <property type="component" value="Unassembled WGS sequence"/>
</dbReference>